<keyword evidence="1" id="KW-1133">Transmembrane helix</keyword>
<sequence length="72" mass="8168">MLIDVAAVAELSSTRGKGRDCQTRESIERIPSRLWLHHTSCKRFILLVFMAALDCTIYACLSTTRIILQIVM</sequence>
<protein>
    <submittedName>
        <fullName evidence="2 4">Uncharacterized protein</fullName>
    </submittedName>
</protein>
<dbReference type="WBParaSite" id="BTMF_0000777201-mRNA-1">
    <property type="protein sequence ID" value="BTMF_0000777201-mRNA-1"/>
    <property type="gene ID" value="BTMF_0000777201"/>
</dbReference>
<gene>
    <name evidence="2" type="ORF">BTMF_LOCUS5886</name>
</gene>
<keyword evidence="1" id="KW-0472">Membrane</keyword>
<feature type="transmembrane region" description="Helical" evidence="1">
    <location>
        <begin position="44"/>
        <end position="68"/>
    </location>
</feature>
<reference evidence="4" key="1">
    <citation type="submission" date="2017-02" db="UniProtKB">
        <authorList>
            <consortium name="WormBaseParasite"/>
        </authorList>
    </citation>
    <scope>IDENTIFICATION</scope>
</reference>
<organism evidence="4">
    <name type="scientific">Brugia timori</name>
    <dbReference type="NCBI Taxonomy" id="42155"/>
    <lineage>
        <taxon>Eukaryota</taxon>
        <taxon>Metazoa</taxon>
        <taxon>Ecdysozoa</taxon>
        <taxon>Nematoda</taxon>
        <taxon>Chromadorea</taxon>
        <taxon>Rhabditida</taxon>
        <taxon>Spirurina</taxon>
        <taxon>Spiruromorpha</taxon>
        <taxon>Filarioidea</taxon>
        <taxon>Onchocercidae</taxon>
        <taxon>Brugia</taxon>
    </lineage>
</organism>
<dbReference type="EMBL" id="UZAG01015442">
    <property type="protein sequence ID" value="VDO20327.1"/>
    <property type="molecule type" value="Genomic_DNA"/>
</dbReference>
<name>A0A0R3QJP2_9BILA</name>
<reference evidence="2 3" key="2">
    <citation type="submission" date="2018-11" db="EMBL/GenBank/DDBJ databases">
        <authorList>
            <consortium name="Pathogen Informatics"/>
        </authorList>
    </citation>
    <scope>NUCLEOTIDE SEQUENCE [LARGE SCALE GENOMIC DNA]</scope>
</reference>
<proteinExistence type="predicted"/>
<evidence type="ECO:0000313" key="3">
    <source>
        <dbReference type="Proteomes" id="UP000280834"/>
    </source>
</evidence>
<keyword evidence="3" id="KW-1185">Reference proteome</keyword>
<keyword evidence="1" id="KW-0812">Transmembrane</keyword>
<dbReference type="Proteomes" id="UP000280834">
    <property type="component" value="Unassembled WGS sequence"/>
</dbReference>
<evidence type="ECO:0000313" key="4">
    <source>
        <dbReference type="WBParaSite" id="BTMF_0000777201-mRNA-1"/>
    </source>
</evidence>
<accession>A0A0R3QJP2</accession>
<evidence type="ECO:0000313" key="2">
    <source>
        <dbReference type="EMBL" id="VDO20327.1"/>
    </source>
</evidence>
<evidence type="ECO:0000256" key="1">
    <source>
        <dbReference type="SAM" id="Phobius"/>
    </source>
</evidence>
<dbReference type="AlphaFoldDB" id="A0A0R3QJP2"/>